<keyword evidence="1" id="KW-0689">Ribosomal protein</keyword>
<reference evidence="1" key="1">
    <citation type="submission" date="2005-03" db="EMBL/GenBank/DDBJ databases">
        <title>Ribosomal protein sequences from Lysiphlebus testaceipes.</title>
        <authorList>
            <person name="Weathersbee A.A. III"/>
            <person name="Hunter W.B."/>
            <person name="Panchal T.D."/>
            <person name="Dang P.M."/>
        </authorList>
    </citation>
    <scope>NUCLEOTIDE SEQUENCE</scope>
    <source>
        <strain evidence="1">Florida</strain>
    </source>
</reference>
<dbReference type="GO" id="GO:0015934">
    <property type="term" value="C:large ribosomal subunit"/>
    <property type="evidence" value="ECO:0007669"/>
    <property type="project" value="InterPro"/>
</dbReference>
<protein>
    <submittedName>
        <fullName evidence="1">Putative mitochondrial ribosomal protein L30</fullName>
    </submittedName>
</protein>
<evidence type="ECO:0000313" key="1">
    <source>
        <dbReference type="EMBL" id="AAX62414.1"/>
    </source>
</evidence>
<proteinExistence type="evidence at transcript level"/>
<accession>Q56FI8</accession>
<gene>
    <name evidence="1" type="primary">RpL30</name>
</gene>
<dbReference type="SUPFAM" id="SSF55129">
    <property type="entry name" value="Ribosomal protein L30p/L7e"/>
    <property type="match status" value="1"/>
</dbReference>
<organism evidence="1">
    <name type="scientific">Lysiphlebus testaceipes</name>
    <name type="common">Greenbugs aphid parastoid</name>
    <dbReference type="NCBI Taxonomy" id="77504"/>
    <lineage>
        <taxon>Eukaryota</taxon>
        <taxon>Metazoa</taxon>
        <taxon>Ecdysozoa</taxon>
        <taxon>Arthropoda</taxon>
        <taxon>Hexapoda</taxon>
        <taxon>Insecta</taxon>
        <taxon>Pterygota</taxon>
        <taxon>Neoptera</taxon>
        <taxon>Endopterygota</taxon>
        <taxon>Hymenoptera</taxon>
        <taxon>Apocrita</taxon>
        <taxon>Ichneumonoidea</taxon>
        <taxon>Braconidae</taxon>
        <taxon>Aphidiinae</taxon>
        <taxon>Lysiphlebus</taxon>
    </lineage>
</organism>
<dbReference type="AlphaFoldDB" id="Q56FI8"/>
<dbReference type="GO" id="GO:0005739">
    <property type="term" value="C:mitochondrion"/>
    <property type="evidence" value="ECO:0007669"/>
    <property type="project" value="TreeGrafter"/>
</dbReference>
<name>Q56FI8_LYSTE</name>
<dbReference type="GO" id="GO:0006412">
    <property type="term" value="P:translation"/>
    <property type="evidence" value="ECO:0007669"/>
    <property type="project" value="InterPro"/>
</dbReference>
<dbReference type="InterPro" id="IPR036919">
    <property type="entry name" value="Ribo_uL30_ferredoxin-like_sf"/>
</dbReference>
<dbReference type="InterPro" id="IPR005996">
    <property type="entry name" value="Ribosomal_uL30_bac-type"/>
</dbReference>
<dbReference type="PANTHER" id="PTHR15892:SF2">
    <property type="entry name" value="LARGE RIBOSOMAL SUBUNIT PROTEIN UL30M"/>
    <property type="match status" value="1"/>
</dbReference>
<dbReference type="GO" id="GO:0003735">
    <property type="term" value="F:structural constituent of ribosome"/>
    <property type="evidence" value="ECO:0007669"/>
    <property type="project" value="InterPro"/>
</dbReference>
<dbReference type="EMBL" id="AY961512">
    <property type="protein sequence ID" value="AAX62414.1"/>
    <property type="molecule type" value="mRNA"/>
</dbReference>
<sequence length="180" mass="21508">MEKLTKFTSVFRFAQIRNYADRRKPGFWKNDVKRYESVNYYPRHPDHEDPPIEPTKLLVVRRCKPYKGNPWWDKNVLDMFKLKESKSAITIVKNTPEICSLLWQIKHLIEVKPLHAPDKLPEKDGPQSTWLHENGDLLIAPRVDPVREKATIDFINNPKHLDRETLEHELRMRWLNPYDT</sequence>
<dbReference type="PANTHER" id="PTHR15892">
    <property type="entry name" value="MITOCHONDRIAL RIBOSOMAL PROTEIN L30"/>
    <property type="match status" value="1"/>
</dbReference>
<keyword evidence="1" id="KW-0687">Ribonucleoprotein</keyword>